<proteinExistence type="inferred from homology"/>
<dbReference type="PROSITE" id="PS51746">
    <property type="entry name" value="PPM_2"/>
    <property type="match status" value="1"/>
</dbReference>
<dbReference type="EMBL" id="JAVIJP010000034">
    <property type="protein sequence ID" value="KAL3629782.1"/>
    <property type="molecule type" value="Genomic_DNA"/>
</dbReference>
<sequence length="218" mass="23926">MENHMVAASIYLPKDVDDPSHARGDDAHFIAADQQFVGVADGGEYARRLMFNSLMITLIDGHAKSPMEVIEEAYAKTTTTQGSSTACIISFSSEDNMLRAACVGDSGFLVIRNGAVLYRSSSIDCPYDDRVGTTEDIVAEEIEVRVEKGDLVILGTDGLFDNMFEREMLEILLERGGGDMDLVEQCSYVANYALFNSFDSSRSSYSIDDITVIIARID</sequence>
<dbReference type="PANTHER" id="PTHR12320">
    <property type="entry name" value="PROTEIN PHOSPHATASE 2C"/>
    <property type="match status" value="1"/>
</dbReference>
<evidence type="ECO:0000313" key="4">
    <source>
        <dbReference type="Proteomes" id="UP001632038"/>
    </source>
</evidence>
<dbReference type="PANTHER" id="PTHR12320:SF14">
    <property type="entry name" value="PROTEIN PHOSPHATASE"/>
    <property type="match status" value="1"/>
</dbReference>
<keyword evidence="1" id="KW-0464">Manganese</keyword>
<comment type="cofactor">
    <cofactor evidence="1">
        <name>Mn(2+)</name>
        <dbReference type="ChEBI" id="CHEBI:29035"/>
    </cofactor>
</comment>
<evidence type="ECO:0000259" key="2">
    <source>
        <dbReference type="PROSITE" id="PS51746"/>
    </source>
</evidence>
<dbReference type="AlphaFoldDB" id="A0ABD3CJY6"/>
<dbReference type="InterPro" id="IPR036457">
    <property type="entry name" value="PPM-type-like_dom_sf"/>
</dbReference>
<comment type="cofactor">
    <cofactor evidence="1">
        <name>Mg(2+)</name>
        <dbReference type="ChEBI" id="CHEBI:18420"/>
    </cofactor>
</comment>
<dbReference type="GO" id="GO:0004722">
    <property type="term" value="F:protein serine/threonine phosphatase activity"/>
    <property type="evidence" value="ECO:0007669"/>
    <property type="project" value="UniProtKB-EC"/>
</dbReference>
<dbReference type="InterPro" id="IPR039123">
    <property type="entry name" value="PPTC7"/>
</dbReference>
<gene>
    <name evidence="3" type="ORF">CASFOL_027004</name>
</gene>
<keyword evidence="1" id="KW-0460">Magnesium</keyword>
<keyword evidence="1" id="KW-0378">Hydrolase</keyword>
<accession>A0ABD3CJY6</accession>
<dbReference type="EC" id="3.1.3.16" evidence="1"/>
<dbReference type="GO" id="GO:0046872">
    <property type="term" value="F:metal ion binding"/>
    <property type="evidence" value="ECO:0007669"/>
    <property type="project" value="UniProtKB-UniRule"/>
</dbReference>
<evidence type="ECO:0000313" key="3">
    <source>
        <dbReference type="EMBL" id="KAL3629782.1"/>
    </source>
</evidence>
<comment type="similarity">
    <text evidence="1">Belongs to the PP2C family.</text>
</comment>
<organism evidence="3 4">
    <name type="scientific">Castilleja foliolosa</name>
    <dbReference type="NCBI Taxonomy" id="1961234"/>
    <lineage>
        <taxon>Eukaryota</taxon>
        <taxon>Viridiplantae</taxon>
        <taxon>Streptophyta</taxon>
        <taxon>Embryophyta</taxon>
        <taxon>Tracheophyta</taxon>
        <taxon>Spermatophyta</taxon>
        <taxon>Magnoliopsida</taxon>
        <taxon>eudicotyledons</taxon>
        <taxon>Gunneridae</taxon>
        <taxon>Pentapetalae</taxon>
        <taxon>asterids</taxon>
        <taxon>lamiids</taxon>
        <taxon>Lamiales</taxon>
        <taxon>Orobanchaceae</taxon>
        <taxon>Pedicularideae</taxon>
        <taxon>Castillejinae</taxon>
        <taxon>Castilleja</taxon>
    </lineage>
</organism>
<keyword evidence="1" id="KW-0904">Protein phosphatase</keyword>
<feature type="domain" description="PPM-type phosphatase" evidence="2">
    <location>
        <begin position="9"/>
        <end position="217"/>
    </location>
</feature>
<comment type="catalytic activity">
    <reaction evidence="1">
        <text>O-phospho-L-threonyl-[protein] + H2O = L-threonyl-[protein] + phosphate</text>
        <dbReference type="Rhea" id="RHEA:47004"/>
        <dbReference type="Rhea" id="RHEA-COMP:11060"/>
        <dbReference type="Rhea" id="RHEA-COMP:11605"/>
        <dbReference type="ChEBI" id="CHEBI:15377"/>
        <dbReference type="ChEBI" id="CHEBI:30013"/>
        <dbReference type="ChEBI" id="CHEBI:43474"/>
        <dbReference type="ChEBI" id="CHEBI:61977"/>
        <dbReference type="EC" id="3.1.3.16"/>
    </reaction>
</comment>
<comment type="caution">
    <text evidence="3">The sequence shown here is derived from an EMBL/GenBank/DDBJ whole genome shotgun (WGS) entry which is preliminary data.</text>
</comment>
<dbReference type="SUPFAM" id="SSF81606">
    <property type="entry name" value="PP2C-like"/>
    <property type="match status" value="1"/>
</dbReference>
<keyword evidence="4" id="KW-1185">Reference proteome</keyword>
<evidence type="ECO:0000256" key="1">
    <source>
        <dbReference type="RuleBase" id="RU366020"/>
    </source>
</evidence>
<dbReference type="SMART" id="SM00332">
    <property type="entry name" value="PP2Cc"/>
    <property type="match status" value="1"/>
</dbReference>
<dbReference type="Proteomes" id="UP001632038">
    <property type="component" value="Unassembled WGS sequence"/>
</dbReference>
<comment type="catalytic activity">
    <reaction evidence="1">
        <text>O-phospho-L-seryl-[protein] + H2O = L-seryl-[protein] + phosphate</text>
        <dbReference type="Rhea" id="RHEA:20629"/>
        <dbReference type="Rhea" id="RHEA-COMP:9863"/>
        <dbReference type="Rhea" id="RHEA-COMP:11604"/>
        <dbReference type="ChEBI" id="CHEBI:15377"/>
        <dbReference type="ChEBI" id="CHEBI:29999"/>
        <dbReference type="ChEBI" id="CHEBI:43474"/>
        <dbReference type="ChEBI" id="CHEBI:83421"/>
        <dbReference type="EC" id="3.1.3.16"/>
    </reaction>
</comment>
<keyword evidence="1" id="KW-0479">Metal-binding</keyword>
<dbReference type="Pfam" id="PF07228">
    <property type="entry name" value="SpoIIE"/>
    <property type="match status" value="1"/>
</dbReference>
<name>A0ABD3CJY6_9LAMI</name>
<dbReference type="InterPro" id="IPR001932">
    <property type="entry name" value="PPM-type_phosphatase-like_dom"/>
</dbReference>
<reference evidence="4" key="1">
    <citation type="journal article" date="2024" name="IScience">
        <title>Strigolactones Initiate the Formation of Haustorium-like Structures in Castilleja.</title>
        <authorList>
            <person name="Buerger M."/>
            <person name="Peterson D."/>
            <person name="Chory J."/>
        </authorList>
    </citation>
    <scope>NUCLEOTIDE SEQUENCE [LARGE SCALE GENOMIC DNA]</scope>
</reference>
<protein>
    <recommendedName>
        <fullName evidence="1">Protein phosphatase</fullName>
        <ecNumber evidence="1">3.1.3.16</ecNumber>
    </recommendedName>
</protein>
<dbReference type="Gene3D" id="3.60.40.10">
    <property type="entry name" value="PPM-type phosphatase domain"/>
    <property type="match status" value="1"/>
</dbReference>